<keyword evidence="4" id="KW-1185">Reference proteome</keyword>
<dbReference type="Gene3D" id="3.30.420.10">
    <property type="entry name" value="Ribonuclease H-like superfamily/Ribonuclease H"/>
    <property type="match status" value="1"/>
</dbReference>
<dbReference type="CDD" id="cd09276">
    <property type="entry name" value="Rnase_HI_RT_non_LTR"/>
    <property type="match status" value="1"/>
</dbReference>
<evidence type="ECO:0000259" key="2">
    <source>
        <dbReference type="PROSITE" id="PS50879"/>
    </source>
</evidence>
<accession>A0A4Y2C2R7</accession>
<name>A0A4Y2C2R7_ARAVE</name>
<feature type="domain" description="RNase H type-1" evidence="2">
    <location>
        <begin position="909"/>
        <end position="1037"/>
    </location>
</feature>
<dbReference type="InterPro" id="IPR036691">
    <property type="entry name" value="Endo/exonu/phosph_ase_sf"/>
</dbReference>
<dbReference type="InterPro" id="IPR005135">
    <property type="entry name" value="Endo/exonuclease/phosphatase"/>
</dbReference>
<dbReference type="Pfam" id="PF00078">
    <property type="entry name" value="RVT_1"/>
    <property type="match status" value="1"/>
</dbReference>
<protein>
    <submittedName>
        <fullName evidence="3">Putative RNA-directed DNA polymerase from transposon BS</fullName>
    </submittedName>
</protein>
<dbReference type="Proteomes" id="UP000499080">
    <property type="component" value="Unassembled WGS sequence"/>
</dbReference>
<comment type="caution">
    <text evidence="3">The sequence shown here is derived from an EMBL/GenBank/DDBJ whole genome shotgun (WGS) entry which is preliminary data.</text>
</comment>
<dbReference type="GO" id="GO:0003676">
    <property type="term" value="F:nucleic acid binding"/>
    <property type="evidence" value="ECO:0007669"/>
    <property type="project" value="InterPro"/>
</dbReference>
<feature type="domain" description="Reverse transcriptase" evidence="1">
    <location>
        <begin position="428"/>
        <end position="699"/>
    </location>
</feature>
<dbReference type="GO" id="GO:0003964">
    <property type="term" value="F:RNA-directed DNA polymerase activity"/>
    <property type="evidence" value="ECO:0007669"/>
    <property type="project" value="UniProtKB-KW"/>
</dbReference>
<dbReference type="AlphaFoldDB" id="A0A4Y2C2R7"/>
<dbReference type="PROSITE" id="PS50878">
    <property type="entry name" value="RT_POL"/>
    <property type="match status" value="1"/>
</dbReference>
<keyword evidence="3" id="KW-0548">Nucleotidyltransferase</keyword>
<dbReference type="PANTHER" id="PTHR36688">
    <property type="entry name" value="ENDO/EXONUCLEASE/PHOSPHATASE DOMAIN-CONTAINING PROTEIN"/>
    <property type="match status" value="1"/>
</dbReference>
<dbReference type="SUPFAM" id="SSF56219">
    <property type="entry name" value="DNase I-like"/>
    <property type="match status" value="1"/>
</dbReference>
<dbReference type="OrthoDB" id="6436497at2759"/>
<dbReference type="PANTHER" id="PTHR36688:SF2">
    <property type="entry name" value="ENDONUCLEASE_EXONUCLEASE_PHOSPHATASE DOMAIN-CONTAINING PROTEIN"/>
    <property type="match status" value="1"/>
</dbReference>
<dbReference type="CDD" id="cd01650">
    <property type="entry name" value="RT_nLTR_like"/>
    <property type="match status" value="1"/>
</dbReference>
<dbReference type="InterPro" id="IPR002156">
    <property type="entry name" value="RNaseH_domain"/>
</dbReference>
<dbReference type="PROSITE" id="PS50879">
    <property type="entry name" value="RNASE_H_1"/>
    <property type="match status" value="1"/>
</dbReference>
<dbReference type="InterPro" id="IPR052560">
    <property type="entry name" value="RdDP_mobile_element"/>
</dbReference>
<keyword evidence="3" id="KW-0695">RNA-directed DNA polymerase</keyword>
<dbReference type="EMBL" id="BGPR01000139">
    <property type="protein sequence ID" value="GBL98409.1"/>
    <property type="molecule type" value="Genomic_DNA"/>
</dbReference>
<reference evidence="3 4" key="1">
    <citation type="journal article" date="2019" name="Sci. Rep.">
        <title>Orb-weaving spider Araneus ventricosus genome elucidates the spidroin gene catalogue.</title>
        <authorList>
            <person name="Kono N."/>
            <person name="Nakamura H."/>
            <person name="Ohtoshi R."/>
            <person name="Moran D.A.P."/>
            <person name="Shinohara A."/>
            <person name="Yoshida Y."/>
            <person name="Fujiwara M."/>
            <person name="Mori M."/>
            <person name="Tomita M."/>
            <person name="Arakawa K."/>
        </authorList>
    </citation>
    <scope>NUCLEOTIDE SEQUENCE [LARGE SCALE GENOMIC DNA]</scope>
</reference>
<dbReference type="Pfam" id="PF14529">
    <property type="entry name" value="Exo_endo_phos_2"/>
    <property type="match status" value="1"/>
</dbReference>
<gene>
    <name evidence="3" type="primary">RTase_556</name>
    <name evidence="3" type="ORF">AVEN_187743_2</name>
</gene>
<evidence type="ECO:0000313" key="4">
    <source>
        <dbReference type="Proteomes" id="UP000499080"/>
    </source>
</evidence>
<dbReference type="InterPro" id="IPR036397">
    <property type="entry name" value="RNaseH_sf"/>
</dbReference>
<evidence type="ECO:0000313" key="3">
    <source>
        <dbReference type="EMBL" id="GBL98409.1"/>
    </source>
</evidence>
<dbReference type="Pfam" id="PF00075">
    <property type="entry name" value="RNase_H"/>
    <property type="match status" value="1"/>
</dbReference>
<sequence>MERKDYLQNARASGGVVTLTPNIFPSKRLNINSQLQVVSVQIQLKSLITVCFIYLPPNEIIRQTDLNDLIQQLPVPFIILGDFNGHNTLWGSVDTNARGRQVEKLLDDHSLCLLNNSSFTHFHPATKTFHTIDLAICSPSLAPYWDFSVSDDLFNSDHFPIILTYSRNDFNFPKRPIRFIYDKADWRLFNSHCDFTQDMVRQPDVNKAVDSVTKCLLKAADIAIPKSSGNLPRLYKPWWNDNCKAAKKAQRRAWDKFRRYPTTANHIAFKRAKSFFRKIRRQIKNGSFQKYVGSIQGHLSSKRMWEKVGKILGTNTFYHGISFLQTNGQLVSHTKGIANTLGSAFANVSSGDSYSQTFIQYKKQQEKRRIDFNTLTSLAYNVDFSLHELRRAIRSSHPITPGPDGIHYDMLKNLSTKSLGLLLILFNRIWNEHVFPMAWNRAIVIPILKPGKNPEDPSSYRPIALTSCLCKTLERMINARLIHVLEEKKLLTEFQSGFRYGRSTIDNILNLETAIRDAFITKKHLVSIFFDMEKAYDRAWRHGILNDLHNMGFRGNLPIFIQNFLLKRTFNVRINDTLSDNFIQNEGVPQGSILSVILFIIKINGIIHNLPPYVHGLLFVDDFQIHCSSMNMSFIERQLQTAIKSIIAWADKNGFVFSSQKTTCIHFCKVRGLHPDPVILLKDTTIPVVPVIKFLGILFDSKLTFRPHISHLKKKCIQSLNILKVLSNTTWGCKSSTLLKIYKSVVLSKLDYGSVIYGSAARSVVQQLDTVHHQGLRLASGAFRTSPVQSLYVLTGEPCLKLRRERFSLKYYFKMKQNPSHPSYERVMKPIFGQFYEKKVSFIPSFGHRMRPLLENFNLKNIDILPKHDEPPPWRSRNVLTIDDFHKLPKSTTAPSVYIQEFYYHRQKFESYGTVFTDGSKFGDHVGSAVVFSHIVISRTLNKHCSVFTSEIFAIYTALRAIRLLSQKKWIIYTDSQSSIEAILNASRQSHPLVLSTVKLYFKLQDRNFDILFCWIPGHVGITGNDEADAAAKAASSNVETFVPFQDIDQVLKQTILIKWQHLWDLELNNKLHSIQPSIAGFQPNNLNRRMSVKLARLRLGHTYFTHKHLLYADPAPSCSSCSTIISVRHILCECPKYRVLRRKYFGKAYPDLRDILGEPYNANVFSFVHDINFIHRI</sequence>
<dbReference type="InterPro" id="IPR012337">
    <property type="entry name" value="RNaseH-like_sf"/>
</dbReference>
<keyword evidence="3" id="KW-0808">Transferase</keyword>
<organism evidence="3 4">
    <name type="scientific">Araneus ventricosus</name>
    <name type="common">Orbweaver spider</name>
    <name type="synonym">Epeira ventricosa</name>
    <dbReference type="NCBI Taxonomy" id="182803"/>
    <lineage>
        <taxon>Eukaryota</taxon>
        <taxon>Metazoa</taxon>
        <taxon>Ecdysozoa</taxon>
        <taxon>Arthropoda</taxon>
        <taxon>Chelicerata</taxon>
        <taxon>Arachnida</taxon>
        <taxon>Araneae</taxon>
        <taxon>Araneomorphae</taxon>
        <taxon>Entelegynae</taxon>
        <taxon>Araneoidea</taxon>
        <taxon>Araneidae</taxon>
        <taxon>Araneus</taxon>
    </lineage>
</organism>
<evidence type="ECO:0000259" key="1">
    <source>
        <dbReference type="PROSITE" id="PS50878"/>
    </source>
</evidence>
<dbReference type="GO" id="GO:0004523">
    <property type="term" value="F:RNA-DNA hybrid ribonuclease activity"/>
    <property type="evidence" value="ECO:0007669"/>
    <property type="project" value="InterPro"/>
</dbReference>
<dbReference type="Gene3D" id="3.60.10.10">
    <property type="entry name" value="Endonuclease/exonuclease/phosphatase"/>
    <property type="match status" value="1"/>
</dbReference>
<proteinExistence type="predicted"/>
<dbReference type="InterPro" id="IPR000477">
    <property type="entry name" value="RT_dom"/>
</dbReference>
<dbReference type="SUPFAM" id="SSF53098">
    <property type="entry name" value="Ribonuclease H-like"/>
    <property type="match status" value="1"/>
</dbReference>